<sequence>MKDMNSKYGNQAKLAGNPAPEMKSNGSVKNNIPKAMTNMVGADKKFDGGKTSGVAYVHDRKCYQD</sequence>
<dbReference type="EMBL" id="LR797817">
    <property type="protein sequence ID" value="CAB4240903.1"/>
    <property type="molecule type" value="Genomic_DNA"/>
</dbReference>
<evidence type="ECO:0000256" key="1">
    <source>
        <dbReference type="SAM" id="MobiDB-lite"/>
    </source>
</evidence>
<reference evidence="2" key="1">
    <citation type="submission" date="2020-05" db="EMBL/GenBank/DDBJ databases">
        <authorList>
            <person name="Chiriac C."/>
            <person name="Salcher M."/>
            <person name="Ghai R."/>
            <person name="Kavagutti S V."/>
        </authorList>
    </citation>
    <scope>NUCLEOTIDE SEQUENCE</scope>
</reference>
<feature type="region of interest" description="Disordered" evidence="1">
    <location>
        <begin position="1"/>
        <end position="32"/>
    </location>
</feature>
<protein>
    <submittedName>
        <fullName evidence="2">Uncharacterized protein</fullName>
    </submittedName>
</protein>
<evidence type="ECO:0000313" key="2">
    <source>
        <dbReference type="EMBL" id="CAB4240903.1"/>
    </source>
</evidence>
<organism evidence="2">
    <name type="scientific">uncultured Caudovirales phage</name>
    <dbReference type="NCBI Taxonomy" id="2100421"/>
    <lineage>
        <taxon>Viruses</taxon>
        <taxon>Duplodnaviria</taxon>
        <taxon>Heunggongvirae</taxon>
        <taxon>Uroviricota</taxon>
        <taxon>Caudoviricetes</taxon>
        <taxon>Peduoviridae</taxon>
        <taxon>Maltschvirus</taxon>
        <taxon>Maltschvirus maltsch</taxon>
    </lineage>
</organism>
<name>A0A6J5T7Y9_9CAUD</name>
<accession>A0A6J5T7Y9</accession>
<gene>
    <name evidence="2" type="ORF">UFOVP24_17</name>
</gene>
<proteinExistence type="predicted"/>